<protein>
    <submittedName>
        <fullName evidence="1">Uncharacterized protein</fullName>
    </submittedName>
</protein>
<gene>
    <name evidence="1" type="ORF">BAURA63_03523</name>
</gene>
<name>A0A2H1KNC3_BREAU</name>
<organism evidence="1 2">
    <name type="scientific">Brevibacterium aurantiacum</name>
    <dbReference type="NCBI Taxonomy" id="273384"/>
    <lineage>
        <taxon>Bacteria</taxon>
        <taxon>Bacillati</taxon>
        <taxon>Actinomycetota</taxon>
        <taxon>Actinomycetes</taxon>
        <taxon>Micrococcales</taxon>
        <taxon>Brevibacteriaceae</taxon>
        <taxon>Brevibacterium</taxon>
    </lineage>
</organism>
<evidence type="ECO:0000313" key="1">
    <source>
        <dbReference type="EMBL" id="SMY01247.1"/>
    </source>
</evidence>
<dbReference type="AlphaFoldDB" id="A0A2H1KNC3"/>
<dbReference type="EMBL" id="FXYZ01000026">
    <property type="protein sequence ID" value="SMY01247.1"/>
    <property type="molecule type" value="Genomic_DNA"/>
</dbReference>
<accession>A0A2H1KNC3</accession>
<dbReference type="Proteomes" id="UP000234327">
    <property type="component" value="Unassembled WGS sequence"/>
</dbReference>
<proteinExistence type="predicted"/>
<dbReference type="RefSeq" id="WP_101598808.1">
    <property type="nucleotide sequence ID" value="NZ_FXYZ01000026.1"/>
</dbReference>
<sequence length="92" mass="10673">MTEIRPTLTVTRSFRVTIHQTHDIDLSRYTEYQADAIWKYLTGDDIDDDLGSGDIDEMILAKSDSDRPDEWDWIDDPVYTIESRTISGPTLY</sequence>
<evidence type="ECO:0000313" key="2">
    <source>
        <dbReference type="Proteomes" id="UP000234327"/>
    </source>
</evidence>
<reference evidence="1 2" key="1">
    <citation type="submission" date="2017-03" db="EMBL/GenBank/DDBJ databases">
        <authorList>
            <person name="Afonso C.L."/>
            <person name="Miller P.J."/>
            <person name="Scott M.A."/>
            <person name="Spackman E."/>
            <person name="Goraichik I."/>
            <person name="Dimitrov K.M."/>
            <person name="Suarez D.L."/>
            <person name="Swayne D.E."/>
        </authorList>
    </citation>
    <scope>NUCLEOTIDE SEQUENCE [LARGE SCALE GENOMIC DNA]</scope>
    <source>
        <strain evidence="2">6(3)</strain>
    </source>
</reference>